<evidence type="ECO:0000256" key="2">
    <source>
        <dbReference type="SAM" id="MobiDB-lite"/>
    </source>
</evidence>
<dbReference type="InterPro" id="IPR006600">
    <property type="entry name" value="HTH_CenpB_DNA-bd_dom"/>
</dbReference>
<protein>
    <submittedName>
        <fullName evidence="4">Putative Tc5 transposase DNA-binding domain-containing protein 6</fullName>
    </submittedName>
</protein>
<dbReference type="GO" id="GO:0003677">
    <property type="term" value="F:DNA binding"/>
    <property type="evidence" value="ECO:0007669"/>
    <property type="project" value="UniProtKB-KW"/>
</dbReference>
<dbReference type="Proteomes" id="UP000747542">
    <property type="component" value="Unassembled WGS sequence"/>
</dbReference>
<sequence length="213" mass="24356">DVLQYFTTKPTACYHRTLPSQIRHQARVYYAAITQKNRINSPPPFNASIGWLAAFKKHYEVKFAHYHGESASADVLASPPRNREVLPVCEFWEKYNIKNAVDRIVEAWHKINVVTVLHTWKPLFINSEVCGTEQTKESEERKSVAATLMETVETARSVPAPGFSNVQVENLQEIAGQHQQQPTIEEMLEEDEEQEEHQATQEDDIKPGEPTTQ</sequence>
<feature type="compositionally biased region" description="Acidic residues" evidence="2">
    <location>
        <begin position="186"/>
        <end position="195"/>
    </location>
</feature>
<reference evidence="4" key="1">
    <citation type="journal article" date="2021" name="Sci. Adv.">
        <title>The American lobster genome reveals insights on longevity, neural, and immune adaptations.</title>
        <authorList>
            <person name="Polinski J.M."/>
            <person name="Zimin A.V."/>
            <person name="Clark K.F."/>
            <person name="Kohn A.B."/>
            <person name="Sadowski N."/>
            <person name="Timp W."/>
            <person name="Ptitsyn A."/>
            <person name="Khanna P."/>
            <person name="Romanova D.Y."/>
            <person name="Williams P."/>
            <person name="Greenwood S.J."/>
            <person name="Moroz L.L."/>
            <person name="Walt D.R."/>
            <person name="Bodnar A.G."/>
        </authorList>
    </citation>
    <scope>NUCLEOTIDE SEQUENCE</scope>
    <source>
        <strain evidence="4">GMGI-L3</strain>
    </source>
</reference>
<dbReference type="EMBL" id="JAHLQT010026473">
    <property type="protein sequence ID" value="KAG7163389.1"/>
    <property type="molecule type" value="Genomic_DNA"/>
</dbReference>
<accession>A0A8J5K1N6</accession>
<feature type="domain" description="HTH CENPB-type" evidence="3">
    <location>
        <begin position="20"/>
        <end position="63"/>
    </location>
</feature>
<feature type="compositionally biased region" description="Basic and acidic residues" evidence="2">
    <location>
        <begin position="196"/>
        <end position="207"/>
    </location>
</feature>
<evidence type="ECO:0000313" key="5">
    <source>
        <dbReference type="Proteomes" id="UP000747542"/>
    </source>
</evidence>
<dbReference type="Pfam" id="PF03221">
    <property type="entry name" value="HTH_Tnp_Tc5"/>
    <property type="match status" value="1"/>
</dbReference>
<keyword evidence="5" id="KW-1185">Reference proteome</keyword>
<feature type="non-terminal residue" evidence="4">
    <location>
        <position position="1"/>
    </location>
</feature>
<name>A0A8J5K1N6_HOMAM</name>
<evidence type="ECO:0000313" key="4">
    <source>
        <dbReference type="EMBL" id="KAG7163389.1"/>
    </source>
</evidence>
<dbReference type="AlphaFoldDB" id="A0A8J5K1N6"/>
<evidence type="ECO:0000259" key="3">
    <source>
        <dbReference type="Pfam" id="PF03221"/>
    </source>
</evidence>
<feature type="region of interest" description="Disordered" evidence="2">
    <location>
        <begin position="174"/>
        <end position="213"/>
    </location>
</feature>
<proteinExistence type="predicted"/>
<evidence type="ECO:0000256" key="1">
    <source>
        <dbReference type="ARBA" id="ARBA00023125"/>
    </source>
</evidence>
<organism evidence="4 5">
    <name type="scientific">Homarus americanus</name>
    <name type="common">American lobster</name>
    <dbReference type="NCBI Taxonomy" id="6706"/>
    <lineage>
        <taxon>Eukaryota</taxon>
        <taxon>Metazoa</taxon>
        <taxon>Ecdysozoa</taxon>
        <taxon>Arthropoda</taxon>
        <taxon>Crustacea</taxon>
        <taxon>Multicrustacea</taxon>
        <taxon>Malacostraca</taxon>
        <taxon>Eumalacostraca</taxon>
        <taxon>Eucarida</taxon>
        <taxon>Decapoda</taxon>
        <taxon>Pleocyemata</taxon>
        <taxon>Astacidea</taxon>
        <taxon>Nephropoidea</taxon>
        <taxon>Nephropidae</taxon>
        <taxon>Homarus</taxon>
    </lineage>
</organism>
<gene>
    <name evidence="4" type="ORF">Hamer_G004527</name>
</gene>
<comment type="caution">
    <text evidence="4">The sequence shown here is derived from an EMBL/GenBank/DDBJ whole genome shotgun (WGS) entry which is preliminary data.</text>
</comment>
<keyword evidence="1 4" id="KW-0238">DNA-binding</keyword>